<dbReference type="InterPro" id="IPR045527">
    <property type="entry name" value="DUF6470"/>
</dbReference>
<name>A0A1I2U7Z9_9BACL</name>
<dbReference type="OrthoDB" id="2112831at2"/>
<dbReference type="EMBL" id="FOOY01000019">
    <property type="protein sequence ID" value="SFG73252.1"/>
    <property type="molecule type" value="Genomic_DNA"/>
</dbReference>
<dbReference type="AlphaFoldDB" id="A0A1I2U7Z9"/>
<accession>A0A1I2U7Z9</accession>
<proteinExistence type="predicted"/>
<sequence length="197" mass="21457">MAKILPHVEMHQVFGRISVTTQNASQTIRQPKSEQSIQQPKAELTIDRQSAQVKIDQSAGWHNLDLKSARVRIAEAADAGKQAVLDGIARHAEEGDALLHIERNKGKNLFAEQAAANVSMSVIGTKYDTGSTPAFQAVSYDVTPARLDVNWQTHAPAIQATTHAPEYTYQPGQVNISMAQYPSLDIQAAGIFIDEKG</sequence>
<evidence type="ECO:0000313" key="2">
    <source>
        <dbReference type="Proteomes" id="UP000198752"/>
    </source>
</evidence>
<organism evidence="1 2">
    <name type="scientific">Sporolactobacillus nakayamae</name>
    <dbReference type="NCBI Taxonomy" id="269670"/>
    <lineage>
        <taxon>Bacteria</taxon>
        <taxon>Bacillati</taxon>
        <taxon>Bacillota</taxon>
        <taxon>Bacilli</taxon>
        <taxon>Bacillales</taxon>
        <taxon>Sporolactobacillaceae</taxon>
        <taxon>Sporolactobacillus</taxon>
    </lineage>
</organism>
<gene>
    <name evidence="1" type="ORF">SAMN02982927_02594</name>
</gene>
<dbReference type="Pfam" id="PF20074">
    <property type="entry name" value="DUF6470"/>
    <property type="match status" value="1"/>
</dbReference>
<evidence type="ECO:0000313" key="1">
    <source>
        <dbReference type="EMBL" id="SFG73252.1"/>
    </source>
</evidence>
<protein>
    <recommendedName>
        <fullName evidence="3">YviE</fullName>
    </recommendedName>
</protein>
<dbReference type="RefSeq" id="WP_093673613.1">
    <property type="nucleotide sequence ID" value="NZ_FOOY01000019.1"/>
</dbReference>
<reference evidence="2" key="1">
    <citation type="submission" date="2016-10" db="EMBL/GenBank/DDBJ databases">
        <authorList>
            <person name="Varghese N."/>
            <person name="Submissions S."/>
        </authorList>
    </citation>
    <scope>NUCLEOTIDE SEQUENCE [LARGE SCALE GENOMIC DNA]</scope>
    <source>
        <strain evidence="2">ATCC 700379</strain>
    </source>
</reference>
<dbReference type="STRING" id="269670.SAMN02982927_02594"/>
<dbReference type="Proteomes" id="UP000198752">
    <property type="component" value="Unassembled WGS sequence"/>
</dbReference>
<keyword evidence="2" id="KW-1185">Reference proteome</keyword>
<evidence type="ECO:0008006" key="3">
    <source>
        <dbReference type="Google" id="ProtNLM"/>
    </source>
</evidence>